<keyword evidence="5" id="KW-1185">Reference proteome</keyword>
<dbReference type="Proteomes" id="UP001210231">
    <property type="component" value="Unassembled WGS sequence"/>
</dbReference>
<name>A0ABT4UGT1_9BACT</name>
<dbReference type="InterPro" id="IPR010559">
    <property type="entry name" value="Sig_transdc_His_kin_internal"/>
</dbReference>
<evidence type="ECO:0000259" key="3">
    <source>
        <dbReference type="Pfam" id="PF06580"/>
    </source>
</evidence>
<organism evidence="4 5">
    <name type="scientific">Polluticaenibacter yanchengensis</name>
    <dbReference type="NCBI Taxonomy" id="3014562"/>
    <lineage>
        <taxon>Bacteria</taxon>
        <taxon>Pseudomonadati</taxon>
        <taxon>Bacteroidota</taxon>
        <taxon>Chitinophagia</taxon>
        <taxon>Chitinophagales</taxon>
        <taxon>Chitinophagaceae</taxon>
        <taxon>Polluticaenibacter</taxon>
    </lineage>
</organism>
<evidence type="ECO:0000313" key="4">
    <source>
        <dbReference type="EMBL" id="MDA3614029.1"/>
    </source>
</evidence>
<dbReference type="PANTHER" id="PTHR34220">
    <property type="entry name" value="SENSOR HISTIDINE KINASE YPDA"/>
    <property type="match status" value="1"/>
</dbReference>
<dbReference type="SUPFAM" id="SSF55874">
    <property type="entry name" value="ATPase domain of HSP90 chaperone/DNA topoisomerase II/histidine kinase"/>
    <property type="match status" value="1"/>
</dbReference>
<protein>
    <submittedName>
        <fullName evidence="4">Histidine kinase</fullName>
    </submittedName>
</protein>
<keyword evidence="4" id="KW-0418">Kinase</keyword>
<evidence type="ECO:0000256" key="2">
    <source>
        <dbReference type="SAM" id="Phobius"/>
    </source>
</evidence>
<dbReference type="Gene3D" id="3.30.565.10">
    <property type="entry name" value="Histidine kinase-like ATPase, C-terminal domain"/>
    <property type="match status" value="1"/>
</dbReference>
<feature type="transmembrane region" description="Helical" evidence="2">
    <location>
        <begin position="363"/>
        <end position="386"/>
    </location>
</feature>
<dbReference type="GO" id="GO:0016301">
    <property type="term" value="F:kinase activity"/>
    <property type="evidence" value="ECO:0007669"/>
    <property type="project" value="UniProtKB-KW"/>
</dbReference>
<reference evidence="4 5" key="1">
    <citation type="submission" date="2022-12" db="EMBL/GenBank/DDBJ databases">
        <title>Chitinophagaceae gen. sp. nov., a new member of the family Chitinophagaceae, isolated from soil in a chemical factory.</title>
        <authorList>
            <person name="Ke Z."/>
        </authorList>
    </citation>
    <scope>NUCLEOTIDE SEQUENCE [LARGE SCALE GENOMIC DNA]</scope>
    <source>
        <strain evidence="4 5">LY-5</strain>
    </source>
</reference>
<dbReference type="InterPro" id="IPR011990">
    <property type="entry name" value="TPR-like_helical_dom_sf"/>
</dbReference>
<dbReference type="SUPFAM" id="SSF48452">
    <property type="entry name" value="TPR-like"/>
    <property type="match status" value="1"/>
</dbReference>
<keyword evidence="2" id="KW-0472">Membrane</keyword>
<evidence type="ECO:0000256" key="1">
    <source>
        <dbReference type="SAM" id="MobiDB-lite"/>
    </source>
</evidence>
<evidence type="ECO:0000313" key="5">
    <source>
        <dbReference type="Proteomes" id="UP001210231"/>
    </source>
</evidence>
<dbReference type="InterPro" id="IPR050640">
    <property type="entry name" value="Bact_2-comp_sensor_kinase"/>
</dbReference>
<comment type="caution">
    <text evidence="4">The sequence shown here is derived from an EMBL/GenBank/DDBJ whole genome shotgun (WGS) entry which is preliminary data.</text>
</comment>
<feature type="region of interest" description="Disordered" evidence="1">
    <location>
        <begin position="7"/>
        <end position="31"/>
    </location>
</feature>
<feature type="domain" description="Signal transduction histidine kinase internal region" evidence="3">
    <location>
        <begin position="396"/>
        <end position="475"/>
    </location>
</feature>
<keyword evidence="2" id="KW-0812">Transmembrane</keyword>
<dbReference type="PANTHER" id="PTHR34220:SF7">
    <property type="entry name" value="SENSOR HISTIDINE KINASE YPDA"/>
    <property type="match status" value="1"/>
</dbReference>
<dbReference type="Pfam" id="PF06580">
    <property type="entry name" value="His_kinase"/>
    <property type="match status" value="1"/>
</dbReference>
<feature type="compositionally biased region" description="Basic and acidic residues" evidence="1">
    <location>
        <begin position="14"/>
        <end position="25"/>
    </location>
</feature>
<dbReference type="RefSeq" id="WP_407030358.1">
    <property type="nucleotide sequence ID" value="NZ_JAQGEF010000004.1"/>
</dbReference>
<keyword evidence="4" id="KW-0808">Transferase</keyword>
<proteinExistence type="predicted"/>
<keyword evidence="2" id="KW-1133">Transmembrane helix</keyword>
<sequence length="609" mass="69334">MYSIVIAGGAQDSSARKPEVAEKKSGGFLKSKKSKSVSSLKFLEAAVKNNDSLAIARQYEEMGGELASQKDFEGSNDFYQKALNIYKERKDNEKQSELYRKIAFNNEALNKDDVAVVDYASAKRLTNKDYVNTLNANDISRIQNRQNANVQKELIDENIKILEKEEAPAAALSQAYSQKAEIDFIRKDTIGAISSLKKAAETVATPEEKISIQQNIADIYANNDDLGTAINMTAGNAIKSLDIGDNISYFIYQQQLAELQFKNGKNEAALSILDTTLQRAYKDNNTEAIAQITQKLFTYWNEKGNAKEANKYAQLFLERILNVIDKDSLIVQNKLYSEISERVALLEKEKETQRLLFQKTKKYNLGLSLLLLLTVLTIIGIIWFLYKLKRKNLQIQLQSLRREMNPHFIFNSLNSVNQFIAENNEMAANKYLSNYAKLMRNVMTASNKDFITLNDEKDGLAHYLSLEALRFQDKFDYRISVDEQIDIYQTLVPNMLLQPFVENAIWHGLRYKNEKGVLDIHFYLNNGKIKAVIKDDGIGMAASRQLKTKNQQTYQSRGIHNIEERINTLNKLYRSEISYEIAAANKADSSGTVVIISWLNPKHYDISKN</sequence>
<gene>
    <name evidence="4" type="ORF">O3P16_04375</name>
</gene>
<accession>A0ABT4UGT1</accession>
<dbReference type="Gene3D" id="1.25.40.10">
    <property type="entry name" value="Tetratricopeptide repeat domain"/>
    <property type="match status" value="1"/>
</dbReference>
<dbReference type="EMBL" id="JAQGEF010000004">
    <property type="protein sequence ID" value="MDA3614029.1"/>
    <property type="molecule type" value="Genomic_DNA"/>
</dbReference>
<dbReference type="InterPro" id="IPR036890">
    <property type="entry name" value="HATPase_C_sf"/>
</dbReference>